<name>A0A6J2YL95_SITOR</name>
<dbReference type="PANTHER" id="PTHR14435">
    <property type="entry name" value="ZINC FINGER PROTEIN 106"/>
    <property type="match status" value="1"/>
</dbReference>
<protein>
    <submittedName>
        <fullName evidence="3">Uncharacterized protein LOC115889002</fullName>
    </submittedName>
</protein>
<dbReference type="PANTHER" id="PTHR14435:SF2">
    <property type="entry name" value="ZINC FINGER PROTEIN 106"/>
    <property type="match status" value="1"/>
</dbReference>
<dbReference type="Proteomes" id="UP000504635">
    <property type="component" value="Unplaced"/>
</dbReference>
<organism evidence="2 3">
    <name type="scientific">Sitophilus oryzae</name>
    <name type="common">Rice weevil</name>
    <name type="synonym">Curculio oryzae</name>
    <dbReference type="NCBI Taxonomy" id="7048"/>
    <lineage>
        <taxon>Eukaryota</taxon>
        <taxon>Metazoa</taxon>
        <taxon>Ecdysozoa</taxon>
        <taxon>Arthropoda</taxon>
        <taxon>Hexapoda</taxon>
        <taxon>Insecta</taxon>
        <taxon>Pterygota</taxon>
        <taxon>Neoptera</taxon>
        <taxon>Endopterygota</taxon>
        <taxon>Coleoptera</taxon>
        <taxon>Polyphaga</taxon>
        <taxon>Cucujiformia</taxon>
        <taxon>Curculionidae</taxon>
        <taxon>Dryophthorinae</taxon>
        <taxon>Sitophilus</taxon>
    </lineage>
</organism>
<dbReference type="InterPro" id="IPR042622">
    <property type="entry name" value="Znf106"/>
</dbReference>
<evidence type="ECO:0000313" key="3">
    <source>
        <dbReference type="RefSeq" id="XP_030764768.1"/>
    </source>
</evidence>
<feature type="region of interest" description="Disordered" evidence="1">
    <location>
        <begin position="29"/>
        <end position="50"/>
    </location>
</feature>
<keyword evidence="2" id="KW-1185">Reference proteome</keyword>
<dbReference type="InParanoid" id="A0A6J2YL95"/>
<dbReference type="GO" id="GO:0005829">
    <property type="term" value="C:cytosol"/>
    <property type="evidence" value="ECO:0007669"/>
    <property type="project" value="TreeGrafter"/>
</dbReference>
<dbReference type="InterPro" id="IPR036322">
    <property type="entry name" value="WD40_repeat_dom_sf"/>
</dbReference>
<dbReference type="OrthoDB" id="10002522at2759"/>
<dbReference type="RefSeq" id="XP_030764768.1">
    <property type="nucleotide sequence ID" value="XM_030908908.1"/>
</dbReference>
<dbReference type="GO" id="GO:0017124">
    <property type="term" value="F:SH3 domain binding"/>
    <property type="evidence" value="ECO:0007669"/>
    <property type="project" value="TreeGrafter"/>
</dbReference>
<reference evidence="3" key="1">
    <citation type="submission" date="2025-08" db="UniProtKB">
        <authorList>
            <consortium name="RefSeq"/>
        </authorList>
    </citation>
    <scope>IDENTIFICATION</scope>
    <source>
        <tissue evidence="3">Gonads</tissue>
    </source>
</reference>
<accession>A0A6J2YL95</accession>
<dbReference type="InterPro" id="IPR015943">
    <property type="entry name" value="WD40/YVTN_repeat-like_dom_sf"/>
</dbReference>
<proteinExistence type="predicted"/>
<evidence type="ECO:0000256" key="1">
    <source>
        <dbReference type="SAM" id="MobiDB-lite"/>
    </source>
</evidence>
<evidence type="ECO:0000313" key="2">
    <source>
        <dbReference type="Proteomes" id="UP000504635"/>
    </source>
</evidence>
<dbReference type="GeneID" id="115889002"/>
<dbReference type="SUPFAM" id="SSF50978">
    <property type="entry name" value="WD40 repeat-like"/>
    <property type="match status" value="1"/>
</dbReference>
<sequence length="809" mass="91892">MGKNKKTNQKLFFSNYPYTVKERLYRSPKFSNGRQRHRYHKGNRGDNESHYFRRDRANEQLRPSSPVEGSEEYMARKIKHTSAIIMRQLLTPDEPVISSESAIVQSNVNKSFLVTKENALSENLTKQKDTLNKTKKCNNIEFNVKEIEEKIMSHILNLNDGRRKNFINATSTGLDVTIQEMQKQKRLELSRILRNMCNSPYDPKESGELINSIIPDIGVKIEELPLNVIEELRLTLNFDFDEEPVARTEFGLDVDNQDRIVDNSGLDVDTSDTSSYTKSQNCIENSFTTLEVDSIEIKTEGILEGDNEVNRNTLDDSDLQIVDDNSVHSCNTVLIKNEIEDETELESEIIDLEDCGNSSEETVVSPSISSKEQRFRQEVNSNKEVNAANIMSNGENLSLSESDFYNSLQSFSRNYGCDVSHLKEVSHKMNFIDKCIDQLKEFRKSIFNAYCYSFENNQNGGENQITSTLTLTSPVVDNEVPSKLPERISEKQNTLLTSDMHENYCKTIKEEQDNIEHILNFPTLNEKVLVIQRLKEELVIGTDCGNIFCICLATGEIIYTLKITTVTLTSMLFIKGLNGFMYMYIGSFDRVLRVYDYYNRQLLKSFALDDQVSCMDAMWGYIFMGCKAGTLVRYCIEKRKIESTEKNVGLCTMVIKATQEGPRKVLVVGYRGAPIYLRCAMSGLFLRYFSSDAISPTVYSLILENNFLYCGTPQQSILVFSFHNGNLVNKISSENLRGISCMNIYNSHLFAGCYNGNVYVYNLNTQSNVAIMEGPGGGIISMEVLHNQVIVGTLTKQFTSIPIPNSVLS</sequence>
<dbReference type="Gene3D" id="2.130.10.10">
    <property type="entry name" value="YVTN repeat-like/Quinoprotein amine dehydrogenase"/>
    <property type="match status" value="2"/>
</dbReference>
<gene>
    <name evidence="3" type="primary">LOC115889002</name>
</gene>
<dbReference type="KEGG" id="soy:115889002"/>
<dbReference type="PROSITE" id="PS50007">
    <property type="entry name" value="PIPLC_X_DOMAIN"/>
    <property type="match status" value="1"/>
</dbReference>
<dbReference type="GO" id="GO:0003723">
    <property type="term" value="F:RNA binding"/>
    <property type="evidence" value="ECO:0007669"/>
    <property type="project" value="InterPro"/>
</dbReference>
<dbReference type="AlphaFoldDB" id="A0A6J2YL95"/>
<dbReference type="GO" id="GO:0016020">
    <property type="term" value="C:membrane"/>
    <property type="evidence" value="ECO:0007669"/>
    <property type="project" value="TreeGrafter"/>
</dbReference>